<comment type="caution">
    <text evidence="7">The sequence shown here is derived from an EMBL/GenBank/DDBJ whole genome shotgun (WGS) entry which is preliminary data.</text>
</comment>
<dbReference type="InterPro" id="IPR001647">
    <property type="entry name" value="HTH_TetR"/>
</dbReference>
<proteinExistence type="predicted"/>
<dbReference type="InterPro" id="IPR039538">
    <property type="entry name" value="BetI_C"/>
</dbReference>
<dbReference type="SUPFAM" id="SSF46689">
    <property type="entry name" value="Homeodomain-like"/>
    <property type="match status" value="1"/>
</dbReference>
<dbReference type="InterPro" id="IPR009057">
    <property type="entry name" value="Homeodomain-like_sf"/>
</dbReference>
<organism evidence="7 8">
    <name type="scientific">Microlunatus ginsengisoli</name>
    <dbReference type="NCBI Taxonomy" id="363863"/>
    <lineage>
        <taxon>Bacteria</taxon>
        <taxon>Bacillati</taxon>
        <taxon>Actinomycetota</taxon>
        <taxon>Actinomycetes</taxon>
        <taxon>Propionibacteriales</taxon>
        <taxon>Propionibacteriaceae</taxon>
        <taxon>Microlunatus</taxon>
    </lineage>
</organism>
<feature type="domain" description="HTH tetR-type" evidence="6">
    <location>
        <begin position="10"/>
        <end position="70"/>
    </location>
</feature>
<evidence type="ECO:0000256" key="1">
    <source>
        <dbReference type="ARBA" id="ARBA00022491"/>
    </source>
</evidence>
<name>A0ABP7AG86_9ACTN</name>
<dbReference type="Gene3D" id="1.10.357.10">
    <property type="entry name" value="Tetracycline Repressor, domain 2"/>
    <property type="match status" value="1"/>
</dbReference>
<sequence>MPRVTDAHRQARRDQIADAALRVLKRNGISDTSIAEIAEECGLSIGAIYVNFENKAALARYLANRLFAWRIEGLETLAASEGVHTPAELMRPLLASMFDENRPPLPVILQFWSEAIVDDDLHAVLVEQIEKLRASLERALRPWADAAAGGDGGELATRVAGACLIMCQGFLANRCLLGWMSAEEYLDAVTTALGAGADRSERYSAIGG</sequence>
<dbReference type="Proteomes" id="UP001501490">
    <property type="component" value="Unassembled WGS sequence"/>
</dbReference>
<evidence type="ECO:0000313" key="7">
    <source>
        <dbReference type="EMBL" id="GAA3631686.1"/>
    </source>
</evidence>
<dbReference type="EMBL" id="BAABAB010000028">
    <property type="protein sequence ID" value="GAA3631686.1"/>
    <property type="molecule type" value="Genomic_DNA"/>
</dbReference>
<keyword evidence="1" id="KW-0678">Repressor</keyword>
<dbReference type="InterPro" id="IPR050109">
    <property type="entry name" value="HTH-type_TetR-like_transc_reg"/>
</dbReference>
<reference evidence="8" key="1">
    <citation type="journal article" date="2019" name="Int. J. Syst. Evol. Microbiol.">
        <title>The Global Catalogue of Microorganisms (GCM) 10K type strain sequencing project: providing services to taxonomists for standard genome sequencing and annotation.</title>
        <authorList>
            <consortium name="The Broad Institute Genomics Platform"/>
            <consortium name="The Broad Institute Genome Sequencing Center for Infectious Disease"/>
            <person name="Wu L."/>
            <person name="Ma J."/>
        </authorList>
    </citation>
    <scope>NUCLEOTIDE SEQUENCE [LARGE SCALE GENOMIC DNA]</scope>
    <source>
        <strain evidence="8">JCM 16929</strain>
    </source>
</reference>
<feature type="DNA-binding region" description="H-T-H motif" evidence="5">
    <location>
        <begin position="33"/>
        <end position="52"/>
    </location>
</feature>
<keyword evidence="3 5" id="KW-0238">DNA-binding</keyword>
<dbReference type="PROSITE" id="PS50977">
    <property type="entry name" value="HTH_TETR_2"/>
    <property type="match status" value="1"/>
</dbReference>
<dbReference type="Pfam" id="PF13977">
    <property type="entry name" value="TetR_C_6"/>
    <property type="match status" value="1"/>
</dbReference>
<accession>A0ABP7AG86</accession>
<dbReference type="RefSeq" id="WP_344807471.1">
    <property type="nucleotide sequence ID" value="NZ_BAABAB010000028.1"/>
</dbReference>
<dbReference type="PANTHER" id="PTHR30055:SF234">
    <property type="entry name" value="HTH-TYPE TRANSCRIPTIONAL REGULATOR BETI"/>
    <property type="match status" value="1"/>
</dbReference>
<gene>
    <name evidence="7" type="ORF">GCM10022236_37830</name>
</gene>
<protein>
    <recommendedName>
        <fullName evidence="6">HTH tetR-type domain-containing protein</fullName>
    </recommendedName>
</protein>
<dbReference type="PRINTS" id="PR00455">
    <property type="entry name" value="HTHTETR"/>
</dbReference>
<evidence type="ECO:0000256" key="2">
    <source>
        <dbReference type="ARBA" id="ARBA00023015"/>
    </source>
</evidence>
<dbReference type="PANTHER" id="PTHR30055">
    <property type="entry name" value="HTH-TYPE TRANSCRIPTIONAL REGULATOR RUTR"/>
    <property type="match status" value="1"/>
</dbReference>
<evidence type="ECO:0000313" key="8">
    <source>
        <dbReference type="Proteomes" id="UP001501490"/>
    </source>
</evidence>
<keyword evidence="8" id="KW-1185">Reference proteome</keyword>
<keyword evidence="2" id="KW-0805">Transcription regulation</keyword>
<evidence type="ECO:0000256" key="4">
    <source>
        <dbReference type="ARBA" id="ARBA00023163"/>
    </source>
</evidence>
<keyword evidence="4" id="KW-0804">Transcription</keyword>
<evidence type="ECO:0000259" key="6">
    <source>
        <dbReference type="PROSITE" id="PS50977"/>
    </source>
</evidence>
<evidence type="ECO:0000256" key="5">
    <source>
        <dbReference type="PROSITE-ProRule" id="PRU00335"/>
    </source>
</evidence>
<evidence type="ECO:0000256" key="3">
    <source>
        <dbReference type="ARBA" id="ARBA00023125"/>
    </source>
</evidence>
<dbReference type="Pfam" id="PF00440">
    <property type="entry name" value="TetR_N"/>
    <property type="match status" value="1"/>
</dbReference>